<dbReference type="EMBL" id="JAODUO010000844">
    <property type="protein sequence ID" value="KAK2173888.1"/>
    <property type="molecule type" value="Genomic_DNA"/>
</dbReference>
<organism evidence="1 2">
    <name type="scientific">Ridgeia piscesae</name>
    <name type="common">Tubeworm</name>
    <dbReference type="NCBI Taxonomy" id="27915"/>
    <lineage>
        <taxon>Eukaryota</taxon>
        <taxon>Metazoa</taxon>
        <taxon>Spiralia</taxon>
        <taxon>Lophotrochozoa</taxon>
        <taxon>Annelida</taxon>
        <taxon>Polychaeta</taxon>
        <taxon>Sedentaria</taxon>
        <taxon>Canalipalpata</taxon>
        <taxon>Sabellida</taxon>
        <taxon>Siboglinidae</taxon>
        <taxon>Ridgeia</taxon>
    </lineage>
</organism>
<dbReference type="AlphaFoldDB" id="A0AAD9NMD9"/>
<evidence type="ECO:0000313" key="2">
    <source>
        <dbReference type="Proteomes" id="UP001209878"/>
    </source>
</evidence>
<dbReference type="Proteomes" id="UP001209878">
    <property type="component" value="Unassembled WGS sequence"/>
</dbReference>
<reference evidence="1" key="1">
    <citation type="journal article" date="2023" name="Mol. Biol. Evol.">
        <title>Third-Generation Sequencing Reveals the Adaptive Role of the Epigenome in Three Deep-Sea Polychaetes.</title>
        <authorList>
            <person name="Perez M."/>
            <person name="Aroh O."/>
            <person name="Sun Y."/>
            <person name="Lan Y."/>
            <person name="Juniper S.K."/>
            <person name="Young C.R."/>
            <person name="Angers B."/>
            <person name="Qian P.Y."/>
        </authorList>
    </citation>
    <scope>NUCLEOTIDE SEQUENCE</scope>
    <source>
        <strain evidence="1">R07B-5</strain>
    </source>
</reference>
<protein>
    <submittedName>
        <fullName evidence="1">Uncharacterized protein</fullName>
    </submittedName>
</protein>
<sequence length="66" mass="7375">MGASGVFLFLKSTTISRVLDAFNRRLLLSRHDTSLFTSWRYSDSSEFVTSSSNVVSSANFKSCTEE</sequence>
<evidence type="ECO:0000313" key="1">
    <source>
        <dbReference type="EMBL" id="KAK2173888.1"/>
    </source>
</evidence>
<name>A0AAD9NMD9_RIDPI</name>
<gene>
    <name evidence="1" type="ORF">NP493_846g00010</name>
</gene>
<accession>A0AAD9NMD9</accession>
<proteinExistence type="predicted"/>
<comment type="caution">
    <text evidence="1">The sequence shown here is derived from an EMBL/GenBank/DDBJ whole genome shotgun (WGS) entry which is preliminary data.</text>
</comment>
<keyword evidence="2" id="KW-1185">Reference proteome</keyword>